<name>A0A4P9YY30_9FUNG</name>
<protein>
    <recommendedName>
        <fullName evidence="4 9">Signal recognition particle subunit SRP72</fullName>
    </recommendedName>
</protein>
<dbReference type="PIRSF" id="PIRSF038922">
    <property type="entry name" value="SRP72"/>
    <property type="match status" value="1"/>
</dbReference>
<keyword evidence="8 9" id="KW-0687">Ribonucleoprotein</keyword>
<dbReference type="SUPFAM" id="SSF48452">
    <property type="entry name" value="TPR-like"/>
    <property type="match status" value="2"/>
</dbReference>
<keyword evidence="6" id="KW-0256">Endoplasmic reticulum</keyword>
<sequence>MATDTDPVRLYADMDAAIADGDYDRVLTCCNQLLEQDAQDADALRAKLVTLIRMDRYHEALKFLDVSMPPAMARERVFERAYCLYRLEKLDEVQALFRTVDVTTSLQLTHLKAQVAYKQEDFAAAIKLYGILLEHAEKDDPNYADLVANSIAAKAAALASGQELSQKMMKQDELETYDQLYNAATFSIANGQLVAAEALLRKAREVCRSSLLEQEYTEDEIQEELATIMAQLAYVNQLLGRTAEAHSIQQKLLDTKLGEKTVLSIVVNNEVALQRPKAKELCASHRRLQLAGDSRIGRKLLLSQRRQMAANRAIMQLRLRKYKSARDMAKRLRAHQPGWSVPYFISAAVPYYQGRKAQAMEELSTVLAQHTALSEVRIVLARMAMHAGDTDKAIALLGECQADQLLDDVPTLALATGIYESAGQLDKARAFHLRTGMPKEAMQDFTLLVKANSDDKEALVNLVLACADHQPALAKDYVGALAAPPIQPGQLSSTELAALEASAPGLKRHGDKSAGPSKPAKAPVKRKKRANPPAKHANPDEAPDPERWLPKRERSDYKPKGRRRGAAGKLATGPQGISLPGSGGGGTGSARIDGKR</sequence>
<evidence type="ECO:0000259" key="11">
    <source>
        <dbReference type="Pfam" id="PF08492"/>
    </source>
</evidence>
<evidence type="ECO:0000256" key="9">
    <source>
        <dbReference type="PIRNR" id="PIRNR038922"/>
    </source>
</evidence>
<dbReference type="Pfam" id="PF08492">
    <property type="entry name" value="SRP72"/>
    <property type="match status" value="1"/>
</dbReference>
<evidence type="ECO:0000313" key="13">
    <source>
        <dbReference type="Proteomes" id="UP000278143"/>
    </source>
</evidence>
<keyword evidence="13" id="KW-1185">Reference proteome</keyword>
<organism evidence="12 13">
    <name type="scientific">Syncephalis pseudoplumigaleata</name>
    <dbReference type="NCBI Taxonomy" id="1712513"/>
    <lineage>
        <taxon>Eukaryota</taxon>
        <taxon>Fungi</taxon>
        <taxon>Fungi incertae sedis</taxon>
        <taxon>Zoopagomycota</taxon>
        <taxon>Zoopagomycotina</taxon>
        <taxon>Zoopagomycetes</taxon>
        <taxon>Zoopagales</taxon>
        <taxon>Piptocephalidaceae</taxon>
        <taxon>Syncephalis</taxon>
    </lineage>
</organism>
<evidence type="ECO:0000256" key="5">
    <source>
        <dbReference type="ARBA" id="ARBA00022490"/>
    </source>
</evidence>
<dbReference type="PANTHER" id="PTHR14094:SF9">
    <property type="entry name" value="SIGNAL RECOGNITION PARTICLE SUBUNIT SRP72"/>
    <property type="match status" value="1"/>
</dbReference>
<dbReference type="InterPro" id="IPR026270">
    <property type="entry name" value="SRP72"/>
</dbReference>
<dbReference type="Gene3D" id="1.25.40.10">
    <property type="entry name" value="Tetratricopeptide repeat domain"/>
    <property type="match status" value="2"/>
</dbReference>
<dbReference type="GO" id="GO:0005786">
    <property type="term" value="C:signal recognition particle, endoplasmic reticulum targeting"/>
    <property type="evidence" value="ECO:0007669"/>
    <property type="project" value="UniProtKB-UniRule"/>
</dbReference>
<dbReference type="InterPro" id="IPR011990">
    <property type="entry name" value="TPR-like_helical_dom_sf"/>
</dbReference>
<dbReference type="EMBL" id="KZ989936">
    <property type="protein sequence ID" value="RKP24987.1"/>
    <property type="molecule type" value="Genomic_DNA"/>
</dbReference>
<evidence type="ECO:0000256" key="8">
    <source>
        <dbReference type="ARBA" id="ARBA00023274"/>
    </source>
</evidence>
<evidence type="ECO:0000256" key="7">
    <source>
        <dbReference type="ARBA" id="ARBA00023135"/>
    </source>
</evidence>
<evidence type="ECO:0000313" key="12">
    <source>
        <dbReference type="EMBL" id="RKP24987.1"/>
    </source>
</evidence>
<dbReference type="OrthoDB" id="5421607at2759"/>
<dbReference type="InterPro" id="IPR013699">
    <property type="entry name" value="Signal_recog_part_SRP72_RNA-bd"/>
</dbReference>
<feature type="domain" description="Signal recognition particle SRP72 subunit RNA-binding" evidence="11">
    <location>
        <begin position="520"/>
        <end position="559"/>
    </location>
</feature>
<dbReference type="AlphaFoldDB" id="A0A4P9YY30"/>
<reference evidence="13" key="1">
    <citation type="journal article" date="2018" name="Nat. Microbiol.">
        <title>Leveraging single-cell genomics to expand the fungal tree of life.</title>
        <authorList>
            <person name="Ahrendt S.R."/>
            <person name="Quandt C.A."/>
            <person name="Ciobanu D."/>
            <person name="Clum A."/>
            <person name="Salamov A."/>
            <person name="Andreopoulos B."/>
            <person name="Cheng J.F."/>
            <person name="Woyke T."/>
            <person name="Pelin A."/>
            <person name="Henrissat B."/>
            <person name="Reynolds N.K."/>
            <person name="Benny G.L."/>
            <person name="Smith M.E."/>
            <person name="James T.Y."/>
            <person name="Grigoriev I.V."/>
        </authorList>
    </citation>
    <scope>NUCLEOTIDE SEQUENCE [LARGE SCALE GENOMIC DNA]</scope>
    <source>
        <strain evidence="13">Benny S71-1</strain>
    </source>
</reference>
<dbReference type="GO" id="GO:0043022">
    <property type="term" value="F:ribosome binding"/>
    <property type="evidence" value="ECO:0007669"/>
    <property type="project" value="TreeGrafter"/>
</dbReference>
<dbReference type="Proteomes" id="UP000278143">
    <property type="component" value="Unassembled WGS sequence"/>
</dbReference>
<dbReference type="GO" id="GO:0006614">
    <property type="term" value="P:SRP-dependent cotranslational protein targeting to membrane"/>
    <property type="evidence" value="ECO:0007669"/>
    <property type="project" value="UniProtKB-UniRule"/>
</dbReference>
<feature type="region of interest" description="Disordered" evidence="10">
    <location>
        <begin position="504"/>
        <end position="596"/>
    </location>
</feature>
<evidence type="ECO:0000256" key="3">
    <source>
        <dbReference type="ARBA" id="ARBA00007676"/>
    </source>
</evidence>
<comment type="function">
    <text evidence="9">Component of the signal recognition particle (SRP) complex, a ribonucleoprotein complex that mediates the cotranslational targeting of secretory and membrane proteins to the endoplasmic reticulum (ER).</text>
</comment>
<evidence type="ECO:0000256" key="10">
    <source>
        <dbReference type="SAM" id="MobiDB-lite"/>
    </source>
</evidence>
<comment type="subcellular location">
    <subcellularLocation>
        <location evidence="2 9">Cytoplasm</location>
    </subcellularLocation>
    <subcellularLocation>
        <location evidence="1">Endoplasmic reticulum</location>
    </subcellularLocation>
</comment>
<gene>
    <name evidence="12" type="ORF">SYNPS1DRAFT_22984</name>
</gene>
<comment type="similarity">
    <text evidence="3 9">Belongs to the SRP72 family.</text>
</comment>
<dbReference type="Pfam" id="PF17004">
    <property type="entry name" value="SRP_TPR_like"/>
    <property type="match status" value="1"/>
</dbReference>
<keyword evidence="5 9" id="KW-0963">Cytoplasm</keyword>
<feature type="compositionally biased region" description="Basic and acidic residues" evidence="10">
    <location>
        <begin position="544"/>
        <end position="559"/>
    </location>
</feature>
<dbReference type="PANTHER" id="PTHR14094">
    <property type="entry name" value="SIGNAL RECOGNITION PARTICLE 72"/>
    <property type="match status" value="1"/>
</dbReference>
<dbReference type="GO" id="GO:0005783">
    <property type="term" value="C:endoplasmic reticulum"/>
    <property type="evidence" value="ECO:0007669"/>
    <property type="project" value="UniProtKB-SubCell"/>
</dbReference>
<proteinExistence type="inferred from homology"/>
<keyword evidence="7 9" id="KW-0733">Signal recognition particle</keyword>
<evidence type="ECO:0000256" key="4">
    <source>
        <dbReference type="ARBA" id="ARBA00018350"/>
    </source>
</evidence>
<evidence type="ECO:0000256" key="1">
    <source>
        <dbReference type="ARBA" id="ARBA00004240"/>
    </source>
</evidence>
<accession>A0A4P9YY30</accession>
<evidence type="ECO:0000256" key="6">
    <source>
        <dbReference type="ARBA" id="ARBA00022824"/>
    </source>
</evidence>
<evidence type="ECO:0000256" key="2">
    <source>
        <dbReference type="ARBA" id="ARBA00004496"/>
    </source>
</evidence>
<dbReference type="InterPro" id="IPR031545">
    <property type="entry name" value="SRP72_TPR-like"/>
</dbReference>
<dbReference type="GO" id="GO:0008312">
    <property type="term" value="F:7S RNA binding"/>
    <property type="evidence" value="ECO:0007669"/>
    <property type="project" value="InterPro"/>
</dbReference>